<keyword evidence="10" id="KW-1185">Reference proteome</keyword>
<dbReference type="AlphaFoldDB" id="A0A9X3MYN8"/>
<proteinExistence type="predicted"/>
<keyword evidence="6" id="KW-0175">Coiled coil</keyword>
<dbReference type="GO" id="GO:0009003">
    <property type="term" value="F:signal peptidase activity"/>
    <property type="evidence" value="ECO:0007669"/>
    <property type="project" value="UniProtKB-EC"/>
</dbReference>
<keyword evidence="3 8" id="KW-1133">Transmembrane helix</keyword>
<dbReference type="EMBL" id="JAPDOD010000015">
    <property type="protein sequence ID" value="MDA0161888.1"/>
    <property type="molecule type" value="Genomic_DNA"/>
</dbReference>
<keyword evidence="4 8" id="KW-0472">Membrane</keyword>
<evidence type="ECO:0000256" key="2">
    <source>
        <dbReference type="ARBA" id="ARBA00022692"/>
    </source>
</evidence>
<organism evidence="9 10">
    <name type="scientific">Solirubrobacter ginsenosidimutans</name>
    <dbReference type="NCBI Taxonomy" id="490573"/>
    <lineage>
        <taxon>Bacteria</taxon>
        <taxon>Bacillati</taxon>
        <taxon>Actinomycetota</taxon>
        <taxon>Thermoleophilia</taxon>
        <taxon>Solirubrobacterales</taxon>
        <taxon>Solirubrobacteraceae</taxon>
        <taxon>Solirubrobacter</taxon>
    </lineage>
</organism>
<keyword evidence="9" id="KW-0378">Hydrolase</keyword>
<feature type="coiled-coil region" evidence="6">
    <location>
        <begin position="197"/>
        <end position="270"/>
    </location>
</feature>
<evidence type="ECO:0000256" key="5">
    <source>
        <dbReference type="NCBIfam" id="TIGR02228"/>
    </source>
</evidence>
<dbReference type="GO" id="GO:0016020">
    <property type="term" value="C:membrane"/>
    <property type="evidence" value="ECO:0007669"/>
    <property type="project" value="UniProtKB-SubCell"/>
</dbReference>
<sequence length="388" mass="41796">MPPTVLLADPAIRLAGVRTAGRRAAVVRRRPVRWGRVLIGALLTAVVLGLAFLHTWPPLATVMSGSMAPTIDTGDVVLLKRLDRPARVGDIVSVSVPDEARTRFGYPPVVIHRIVVIARDGAITTKGDAHRTPDPFSVPSTAVTTRVFATVPAAGRIVAFLGSTLGLLWLAAGGALLLGLPLLDRYRDAQRRDMDERETLQSALEAITDELERAREARGREAEELARTRAARERETEELARTREAADRELATLAAELRRTQEARERETEALAAELARTREARDLEVAEAKHELRLVTAAFNVRLLQLPAQIERAIAEAFAAAGQVPPPPPPIAPAPPVPTPDPFARRFVAASQFTPTPDLLGALKPAPPPLPWDAPPSGAAAAKVFAT</sequence>
<dbReference type="SUPFAM" id="SSF51306">
    <property type="entry name" value="LexA/Signal peptidase"/>
    <property type="match status" value="1"/>
</dbReference>
<evidence type="ECO:0000256" key="4">
    <source>
        <dbReference type="ARBA" id="ARBA00023136"/>
    </source>
</evidence>
<evidence type="ECO:0000256" key="8">
    <source>
        <dbReference type="SAM" id="Phobius"/>
    </source>
</evidence>
<evidence type="ECO:0000256" key="6">
    <source>
        <dbReference type="SAM" id="Coils"/>
    </source>
</evidence>
<feature type="transmembrane region" description="Helical" evidence="8">
    <location>
        <begin position="157"/>
        <end position="183"/>
    </location>
</feature>
<comment type="caution">
    <text evidence="9">The sequence shown here is derived from an EMBL/GenBank/DDBJ whole genome shotgun (WGS) entry which is preliminary data.</text>
</comment>
<name>A0A9X3MYN8_9ACTN</name>
<dbReference type="EC" id="3.4.21.89" evidence="5"/>
<evidence type="ECO:0000313" key="9">
    <source>
        <dbReference type="EMBL" id="MDA0161888.1"/>
    </source>
</evidence>
<gene>
    <name evidence="9" type="ORF">OM076_16560</name>
</gene>
<dbReference type="Proteomes" id="UP001149140">
    <property type="component" value="Unassembled WGS sequence"/>
</dbReference>
<evidence type="ECO:0000256" key="1">
    <source>
        <dbReference type="ARBA" id="ARBA00004370"/>
    </source>
</evidence>
<keyword evidence="2 8" id="KW-0812">Transmembrane</keyword>
<dbReference type="InterPro" id="IPR036286">
    <property type="entry name" value="LexA/Signal_pep-like_sf"/>
</dbReference>
<accession>A0A9X3MYN8</accession>
<dbReference type="GO" id="GO:0004252">
    <property type="term" value="F:serine-type endopeptidase activity"/>
    <property type="evidence" value="ECO:0007669"/>
    <property type="project" value="UniProtKB-UniRule"/>
</dbReference>
<evidence type="ECO:0000313" key="10">
    <source>
        <dbReference type="Proteomes" id="UP001149140"/>
    </source>
</evidence>
<dbReference type="CDD" id="cd06462">
    <property type="entry name" value="Peptidase_S24_S26"/>
    <property type="match status" value="1"/>
</dbReference>
<comment type="subcellular location">
    <subcellularLocation>
        <location evidence="1">Membrane</location>
    </subcellularLocation>
</comment>
<dbReference type="InterPro" id="IPR001733">
    <property type="entry name" value="Peptidase_S26B"/>
</dbReference>
<evidence type="ECO:0000256" key="7">
    <source>
        <dbReference type="SAM" id="MobiDB-lite"/>
    </source>
</evidence>
<reference evidence="9" key="1">
    <citation type="submission" date="2022-10" db="EMBL/GenBank/DDBJ databases">
        <title>The WGS of Solirubrobacter ginsenosidimutans DSM 21036.</title>
        <authorList>
            <person name="Jiang Z."/>
        </authorList>
    </citation>
    <scope>NUCLEOTIDE SEQUENCE</scope>
    <source>
        <strain evidence="9">DSM 21036</strain>
    </source>
</reference>
<feature type="transmembrane region" description="Helical" evidence="8">
    <location>
        <begin position="37"/>
        <end position="56"/>
    </location>
</feature>
<feature type="region of interest" description="Disordered" evidence="7">
    <location>
        <begin position="359"/>
        <end position="379"/>
    </location>
</feature>
<protein>
    <recommendedName>
        <fullName evidence="5">Signal peptidase I</fullName>
        <ecNumber evidence="5">3.4.21.89</ecNumber>
    </recommendedName>
</protein>
<feature type="compositionally biased region" description="Pro residues" evidence="7">
    <location>
        <begin position="366"/>
        <end position="375"/>
    </location>
</feature>
<dbReference type="RefSeq" id="WP_270041119.1">
    <property type="nucleotide sequence ID" value="NZ_JAPDOD010000015.1"/>
</dbReference>
<dbReference type="NCBIfam" id="TIGR02228">
    <property type="entry name" value="sigpep_I_arch"/>
    <property type="match status" value="1"/>
</dbReference>
<dbReference type="GO" id="GO:0006465">
    <property type="term" value="P:signal peptide processing"/>
    <property type="evidence" value="ECO:0007669"/>
    <property type="project" value="UniProtKB-UniRule"/>
</dbReference>
<evidence type="ECO:0000256" key="3">
    <source>
        <dbReference type="ARBA" id="ARBA00022989"/>
    </source>
</evidence>